<accession>X0WVS8</accession>
<sequence>TERGRPYSEIIEILVEAANDPDKEPPQSGGGADWFQVAAADIYNSANNDTRQVFSCVWKVAVSSELGRDAPGGVNTGIPWRILLNPYVRYPESSKIRFNKPGLSGYRFSSNKFRDYVIHHEAIHSYENLPGTNVYDEENNILGKGDGFIVGREGINPYCSFIYDHKVRGVIDFNRDVFSERPYSCIRGWLHGLHGDSYFNTSCFIFRDGTFITRIDDLMTQEEIMAVFFAGENAGEKPIPTDIPDDMPFLTEYNDVDGIWL</sequence>
<evidence type="ECO:0000313" key="1">
    <source>
        <dbReference type="EMBL" id="GAG16866.1"/>
    </source>
</evidence>
<dbReference type="AlphaFoldDB" id="X0WVS8"/>
<protein>
    <submittedName>
        <fullName evidence="1">Uncharacterized protein</fullName>
    </submittedName>
</protein>
<proteinExistence type="predicted"/>
<feature type="non-terminal residue" evidence="1">
    <location>
        <position position="1"/>
    </location>
</feature>
<comment type="caution">
    <text evidence="1">The sequence shown here is derived from an EMBL/GenBank/DDBJ whole genome shotgun (WGS) entry which is preliminary data.</text>
</comment>
<feature type="non-terminal residue" evidence="1">
    <location>
        <position position="261"/>
    </location>
</feature>
<dbReference type="EMBL" id="BARS01031325">
    <property type="protein sequence ID" value="GAG16866.1"/>
    <property type="molecule type" value="Genomic_DNA"/>
</dbReference>
<organism evidence="1">
    <name type="scientific">marine sediment metagenome</name>
    <dbReference type="NCBI Taxonomy" id="412755"/>
    <lineage>
        <taxon>unclassified sequences</taxon>
        <taxon>metagenomes</taxon>
        <taxon>ecological metagenomes</taxon>
    </lineage>
</organism>
<reference evidence="1" key="1">
    <citation type="journal article" date="2014" name="Front. Microbiol.">
        <title>High frequency of phylogenetically diverse reductive dehalogenase-homologous genes in deep subseafloor sedimentary metagenomes.</title>
        <authorList>
            <person name="Kawai M."/>
            <person name="Futagami T."/>
            <person name="Toyoda A."/>
            <person name="Takaki Y."/>
            <person name="Nishi S."/>
            <person name="Hori S."/>
            <person name="Arai W."/>
            <person name="Tsubouchi T."/>
            <person name="Morono Y."/>
            <person name="Uchiyama I."/>
            <person name="Ito T."/>
            <person name="Fujiyama A."/>
            <person name="Inagaki F."/>
            <person name="Takami H."/>
        </authorList>
    </citation>
    <scope>NUCLEOTIDE SEQUENCE</scope>
    <source>
        <strain evidence="1">Expedition CK06-06</strain>
    </source>
</reference>
<name>X0WVS8_9ZZZZ</name>
<gene>
    <name evidence="1" type="ORF">S01H1_48767</name>
</gene>